<name>A0ABZ3IS20_9FIRM</name>
<evidence type="ECO:0000313" key="5">
    <source>
        <dbReference type="Proteomes" id="UP000216752"/>
    </source>
</evidence>
<evidence type="ECO:0000259" key="3">
    <source>
        <dbReference type="Pfam" id="PF00724"/>
    </source>
</evidence>
<evidence type="ECO:0000256" key="1">
    <source>
        <dbReference type="ARBA" id="ARBA00022630"/>
    </source>
</evidence>
<dbReference type="GO" id="GO:0016491">
    <property type="term" value="F:oxidoreductase activity"/>
    <property type="evidence" value="ECO:0007669"/>
    <property type="project" value="UniProtKB-KW"/>
</dbReference>
<sequence length="397" mass="43645">MDRHNYTVFSEGRISNLVLKNRLVRSATSENSMTTDGKANETTLKIYQNLAAGGSGMIISGFMAVTPSNKMVDKQMCIYSDEYIAEIAKIADVVHQTDSRCVIIAQLCHLGRQVLHHNNSAECIGPSAVQSPILVKTARELYGDEIEIIIKCFADAIVRVKKAGFDGVQLDAAHGYLLSSFLSPYTNRRTDRFGGSVKNRVSIIRDIISLASKEVGGFPILIKINCDDHVAGGISPENFAELITEIEDSGVAAIEVSGGMWDCLARSEQELGFFPFPIPESRTRINTEEKQSYYYDNVKEIDSNLPLILVGGHRNIERMEKILNEGKVDYLSLCRPLIAEPGLPKRWLDGAGSANADCASCNACLSLQEELGCVVKQTGRNKEISNASTQGWKDIFK</sequence>
<dbReference type="PANTHER" id="PTHR43656">
    <property type="entry name" value="BINDING OXIDOREDUCTASE, PUTATIVE (AFU_ORTHOLOGUE AFUA_2G08260)-RELATED"/>
    <property type="match status" value="1"/>
</dbReference>
<dbReference type="PANTHER" id="PTHR43656:SF2">
    <property type="entry name" value="BINDING OXIDOREDUCTASE, PUTATIVE (AFU_ORTHOLOGUE AFUA_2G08260)-RELATED"/>
    <property type="match status" value="1"/>
</dbReference>
<dbReference type="InterPro" id="IPR001155">
    <property type="entry name" value="OxRdtase_FMN_N"/>
</dbReference>
<dbReference type="CDD" id="cd02803">
    <property type="entry name" value="OYE_like_FMN_family"/>
    <property type="match status" value="1"/>
</dbReference>
<organism evidence="4 5">
    <name type="scientific">Sporomusa silvacetica DSM 10669</name>
    <dbReference type="NCBI Taxonomy" id="1123289"/>
    <lineage>
        <taxon>Bacteria</taxon>
        <taxon>Bacillati</taxon>
        <taxon>Bacillota</taxon>
        <taxon>Negativicutes</taxon>
        <taxon>Selenomonadales</taxon>
        <taxon>Sporomusaceae</taxon>
        <taxon>Sporomusa</taxon>
    </lineage>
</organism>
<keyword evidence="2 4" id="KW-0560">Oxidoreductase</keyword>
<dbReference type="RefSeq" id="WP_169717691.1">
    <property type="nucleotide sequence ID" value="NZ_CP155573.1"/>
</dbReference>
<evidence type="ECO:0000313" key="4">
    <source>
        <dbReference type="EMBL" id="XFO68204.1"/>
    </source>
</evidence>
<dbReference type="SUPFAM" id="SSF51395">
    <property type="entry name" value="FMN-linked oxidoreductases"/>
    <property type="match status" value="1"/>
</dbReference>
<proteinExistence type="predicted"/>
<gene>
    <name evidence="4" type="ORF">SPSIL_044240</name>
</gene>
<protein>
    <submittedName>
        <fullName evidence="4">NADH oxidase</fullName>
        <ecNumber evidence="4">1.-.-.-</ecNumber>
    </submittedName>
</protein>
<dbReference type="Gene3D" id="3.20.20.70">
    <property type="entry name" value="Aldolase class I"/>
    <property type="match status" value="1"/>
</dbReference>
<keyword evidence="1" id="KW-0285">Flavoprotein</keyword>
<reference evidence="4" key="1">
    <citation type="submission" date="2024-05" db="EMBL/GenBank/DDBJ databases">
        <title>Isolation and characterization of Sporomusa carbonis sp. nov., a carboxydotrophic hydrogenogen in the genus of Sporomusa isolated from a charcoal burning pile.</title>
        <authorList>
            <person name="Boeer T."/>
            <person name="Rosenbaum F."/>
            <person name="Eysell L."/>
            <person name="Mueller V."/>
            <person name="Daniel R."/>
            <person name="Poehlein A."/>
        </authorList>
    </citation>
    <scope>NUCLEOTIDE SEQUENCE [LARGE SCALE GENOMIC DNA]</scope>
    <source>
        <strain evidence="4">DSM 10669</strain>
    </source>
</reference>
<evidence type="ECO:0000256" key="2">
    <source>
        <dbReference type="ARBA" id="ARBA00023002"/>
    </source>
</evidence>
<dbReference type="InterPro" id="IPR013785">
    <property type="entry name" value="Aldolase_TIM"/>
</dbReference>
<dbReference type="InterPro" id="IPR051799">
    <property type="entry name" value="NADH_flavin_oxidoreductase"/>
</dbReference>
<dbReference type="EC" id="1.-.-.-" evidence="4"/>
<dbReference type="Pfam" id="PF00724">
    <property type="entry name" value="Oxidored_FMN"/>
    <property type="match status" value="1"/>
</dbReference>
<feature type="domain" description="NADH:flavin oxidoreductase/NADH oxidase N-terminal" evidence="3">
    <location>
        <begin position="14"/>
        <end position="346"/>
    </location>
</feature>
<keyword evidence="5" id="KW-1185">Reference proteome</keyword>
<dbReference type="Proteomes" id="UP000216752">
    <property type="component" value="Chromosome"/>
</dbReference>
<dbReference type="EMBL" id="CP155573">
    <property type="protein sequence ID" value="XFO68204.1"/>
    <property type="molecule type" value="Genomic_DNA"/>
</dbReference>
<accession>A0ABZ3IS20</accession>